<accession>D3DEM2</accession>
<feature type="region of interest" description="Disordered" evidence="1">
    <location>
        <begin position="1"/>
        <end position="21"/>
    </location>
</feature>
<sequence length="88" mass="9268">MHCKDLAEQVDWSKQAAEDGALKEKPEFVVDSIGGTLMDSMEQQGPAGTSVDDDALDGAGGGREMKGAGCQGWSTKGGARYIQKSKFT</sequence>
<dbReference type="PaxDb" id="6239-Y116A8C.465"/>
<dbReference type="AlphaFoldDB" id="D3DEM2"/>
<dbReference type="Proteomes" id="UP000001940">
    <property type="component" value="Chromosome IV"/>
</dbReference>
<dbReference type="InParanoid" id="D3DEM2"/>
<dbReference type="Bgee" id="WBGene00194957">
    <property type="expression patterns" value="Expressed in larva and 1 other cell type or tissue"/>
</dbReference>
<evidence type="ECO:0000313" key="2">
    <source>
        <dbReference type="EMBL" id="CBJ25108.1"/>
    </source>
</evidence>
<proteinExistence type="predicted"/>
<dbReference type="GeneID" id="13210816"/>
<dbReference type="CTD" id="13210816"/>
<dbReference type="AGR" id="WB:WBGene00194957"/>
<evidence type="ECO:0000313" key="4">
    <source>
        <dbReference type="WormBase" id="Y116A8C.465"/>
    </source>
</evidence>
<dbReference type="PhylomeDB" id="D3DEM2"/>
<name>D3DEM2_CAEEL</name>
<evidence type="ECO:0000256" key="1">
    <source>
        <dbReference type="SAM" id="MobiDB-lite"/>
    </source>
</evidence>
<dbReference type="EMBL" id="BX284604">
    <property type="protein sequence ID" value="CBJ25108.1"/>
    <property type="molecule type" value="Genomic_DNA"/>
</dbReference>
<dbReference type="HOGENOM" id="CLU_2514690_0_0_1"/>
<gene>
    <name evidence="2" type="ORF">CELE_Y116A8C.465</name>
    <name evidence="2 4" type="ORF">Y116A8C.465</name>
</gene>
<dbReference type="WormBase" id="Y116A8C.465">
    <property type="protein sequence ID" value="CE44495"/>
    <property type="gene ID" value="WBGene00194957"/>
</dbReference>
<dbReference type="SMR" id="D3DEM2"/>
<evidence type="ECO:0000313" key="3">
    <source>
        <dbReference type="Proteomes" id="UP000001940"/>
    </source>
</evidence>
<organism evidence="2 3">
    <name type="scientific">Caenorhabditis elegans</name>
    <dbReference type="NCBI Taxonomy" id="6239"/>
    <lineage>
        <taxon>Eukaryota</taxon>
        <taxon>Metazoa</taxon>
        <taxon>Ecdysozoa</taxon>
        <taxon>Nematoda</taxon>
        <taxon>Chromadorea</taxon>
        <taxon>Rhabditida</taxon>
        <taxon>Rhabditina</taxon>
        <taxon>Rhabditomorpha</taxon>
        <taxon>Rhabditoidea</taxon>
        <taxon>Rhabditidae</taxon>
        <taxon>Peloderinae</taxon>
        <taxon>Caenorhabditis</taxon>
    </lineage>
</organism>
<protein>
    <submittedName>
        <fullName evidence="2">Uncharacterized protein</fullName>
    </submittedName>
</protein>
<dbReference type="KEGG" id="cel:CELE_Y116A8C.465"/>
<reference evidence="2 3" key="1">
    <citation type="journal article" date="1998" name="Science">
        <title>Genome sequence of the nematode C. elegans: a platform for investigating biology.</title>
        <authorList>
            <consortium name="The C. elegans sequencing consortium"/>
            <person name="Sulson J.E."/>
            <person name="Waterston R."/>
        </authorList>
    </citation>
    <scope>NUCLEOTIDE SEQUENCE [LARGE SCALE GENOMIC DNA]</scope>
    <source>
        <strain evidence="2 3">Bristol N2</strain>
    </source>
</reference>
<feature type="region of interest" description="Disordered" evidence="1">
    <location>
        <begin position="39"/>
        <end position="71"/>
    </location>
</feature>
<keyword evidence="3" id="KW-1185">Reference proteome</keyword>
<dbReference type="RefSeq" id="NP_001255916.1">
    <property type="nucleotide sequence ID" value="NM_001268987.1"/>
</dbReference>